<evidence type="ECO:0000256" key="1">
    <source>
        <dbReference type="SAM" id="MobiDB-lite"/>
    </source>
</evidence>
<keyword evidence="3" id="KW-1185">Reference proteome</keyword>
<feature type="region of interest" description="Disordered" evidence="1">
    <location>
        <begin position="195"/>
        <end position="219"/>
    </location>
</feature>
<evidence type="ECO:0000313" key="3">
    <source>
        <dbReference type="Proteomes" id="UP000664417"/>
    </source>
</evidence>
<feature type="compositionally biased region" description="Low complexity" evidence="1">
    <location>
        <begin position="195"/>
        <end position="204"/>
    </location>
</feature>
<accession>A0A8J7U912</accession>
<dbReference type="SUPFAM" id="SSF51182">
    <property type="entry name" value="RmlC-like cupins"/>
    <property type="match status" value="1"/>
</dbReference>
<dbReference type="InterPro" id="IPR011051">
    <property type="entry name" value="RmlC_Cupin_sf"/>
</dbReference>
<proteinExistence type="predicted"/>
<gene>
    <name evidence="2" type="ORF">J3U88_32175</name>
</gene>
<sequence>MDARFNEIFTHPENAFFKVVFPPDRVYHAQYMNATRADDYRYDVEEVRDKNDIVVYKGKVFFQGLPLCNFLRLEYGARRLGETAREANRFLREQVIADVSLITADGDTGPARVRLHYCDWVRAYQVEIWETLEPPAGRNHHYKVLDMMGARGSITRLRPFTEVLKNVKAVKQVRISFREGDTDEPFGYAINEANAARDNNYNRNHQVPNTQTPSSNQNTVEKQDYLIDFQRGWFLDAENTAPVRYLNAMMNDGDPERHAQNITDMRWLLQGELGGTLVFFHEVTVPPATTVDGNRLGSVEGTHRHIGSEELYYIVSGEGTAYMGEGDDPATDAFPTVTRTIFGIGPRACKELPVRQGHVIYTKSGGIHGIRNDGDQPLKFVAFLYHTR</sequence>
<dbReference type="InterPro" id="IPR014710">
    <property type="entry name" value="RmlC-like_jellyroll"/>
</dbReference>
<evidence type="ECO:0008006" key="4">
    <source>
        <dbReference type="Google" id="ProtNLM"/>
    </source>
</evidence>
<evidence type="ECO:0000313" key="2">
    <source>
        <dbReference type="EMBL" id="MBO1323166.1"/>
    </source>
</evidence>
<comment type="caution">
    <text evidence="2">The sequence shown here is derived from an EMBL/GenBank/DDBJ whole genome shotgun (WGS) entry which is preliminary data.</text>
</comment>
<dbReference type="RefSeq" id="WP_207863144.1">
    <property type="nucleotide sequence ID" value="NZ_JAFREP010000051.1"/>
</dbReference>
<name>A0A8J7U912_9BACT</name>
<protein>
    <recommendedName>
        <fullName evidence="4">Cupin</fullName>
    </recommendedName>
</protein>
<dbReference type="Proteomes" id="UP000664417">
    <property type="component" value="Unassembled WGS sequence"/>
</dbReference>
<dbReference type="EMBL" id="JAFREP010000051">
    <property type="protein sequence ID" value="MBO1323166.1"/>
    <property type="molecule type" value="Genomic_DNA"/>
</dbReference>
<organism evidence="2 3">
    <name type="scientific">Acanthopleuribacter pedis</name>
    <dbReference type="NCBI Taxonomy" id="442870"/>
    <lineage>
        <taxon>Bacteria</taxon>
        <taxon>Pseudomonadati</taxon>
        <taxon>Acidobacteriota</taxon>
        <taxon>Holophagae</taxon>
        <taxon>Acanthopleuribacterales</taxon>
        <taxon>Acanthopleuribacteraceae</taxon>
        <taxon>Acanthopleuribacter</taxon>
    </lineage>
</organism>
<dbReference type="AlphaFoldDB" id="A0A8J7U912"/>
<dbReference type="Gene3D" id="2.60.120.10">
    <property type="entry name" value="Jelly Rolls"/>
    <property type="match status" value="1"/>
</dbReference>
<feature type="compositionally biased region" description="Polar residues" evidence="1">
    <location>
        <begin position="205"/>
        <end position="219"/>
    </location>
</feature>
<reference evidence="2" key="1">
    <citation type="submission" date="2021-03" db="EMBL/GenBank/DDBJ databases">
        <authorList>
            <person name="Wang G."/>
        </authorList>
    </citation>
    <scope>NUCLEOTIDE SEQUENCE</scope>
    <source>
        <strain evidence="2">KCTC 12899</strain>
    </source>
</reference>